<proteinExistence type="predicted"/>
<gene>
    <name evidence="2" type="ORF">HANVADRAFT_55899</name>
</gene>
<feature type="domain" description="BRO1" evidence="1">
    <location>
        <begin position="21"/>
        <end position="434"/>
    </location>
</feature>
<dbReference type="OrthoDB" id="2141925at2759"/>
<keyword evidence="3" id="KW-1185">Reference proteome</keyword>
<organism evidence="2 3">
    <name type="scientific">Hanseniaspora valbyensis NRRL Y-1626</name>
    <dbReference type="NCBI Taxonomy" id="766949"/>
    <lineage>
        <taxon>Eukaryota</taxon>
        <taxon>Fungi</taxon>
        <taxon>Dikarya</taxon>
        <taxon>Ascomycota</taxon>
        <taxon>Saccharomycotina</taxon>
        <taxon>Saccharomycetes</taxon>
        <taxon>Saccharomycodales</taxon>
        <taxon>Saccharomycodaceae</taxon>
        <taxon>Hanseniaspora</taxon>
    </lineage>
</organism>
<evidence type="ECO:0000313" key="2">
    <source>
        <dbReference type="EMBL" id="OBA27208.1"/>
    </source>
</evidence>
<evidence type="ECO:0000313" key="3">
    <source>
        <dbReference type="Proteomes" id="UP000092321"/>
    </source>
</evidence>
<dbReference type="InterPro" id="IPR004328">
    <property type="entry name" value="BRO1_dom"/>
</dbReference>
<dbReference type="EMBL" id="LXPE01000010">
    <property type="protein sequence ID" value="OBA27208.1"/>
    <property type="molecule type" value="Genomic_DNA"/>
</dbReference>
<dbReference type="AlphaFoldDB" id="A0A1B7TES8"/>
<dbReference type="Proteomes" id="UP000092321">
    <property type="component" value="Unassembled WGS sequence"/>
</dbReference>
<name>A0A1B7TES8_9ASCO</name>
<reference evidence="3" key="1">
    <citation type="journal article" date="2016" name="Proc. Natl. Acad. Sci. U.S.A.">
        <title>Comparative genomics of biotechnologically important yeasts.</title>
        <authorList>
            <person name="Riley R."/>
            <person name="Haridas S."/>
            <person name="Wolfe K.H."/>
            <person name="Lopes M.R."/>
            <person name="Hittinger C.T."/>
            <person name="Goeker M."/>
            <person name="Salamov A.A."/>
            <person name="Wisecaver J.H."/>
            <person name="Long T.M."/>
            <person name="Calvey C.H."/>
            <person name="Aerts A.L."/>
            <person name="Barry K.W."/>
            <person name="Choi C."/>
            <person name="Clum A."/>
            <person name="Coughlan A.Y."/>
            <person name="Deshpande S."/>
            <person name="Douglass A.P."/>
            <person name="Hanson S.J."/>
            <person name="Klenk H.-P."/>
            <person name="LaButti K.M."/>
            <person name="Lapidus A."/>
            <person name="Lindquist E.A."/>
            <person name="Lipzen A.M."/>
            <person name="Meier-Kolthoff J.P."/>
            <person name="Ohm R.A."/>
            <person name="Otillar R.P."/>
            <person name="Pangilinan J.L."/>
            <person name="Peng Y."/>
            <person name="Rokas A."/>
            <person name="Rosa C.A."/>
            <person name="Scheuner C."/>
            <person name="Sibirny A.A."/>
            <person name="Slot J.C."/>
            <person name="Stielow J.B."/>
            <person name="Sun H."/>
            <person name="Kurtzman C.P."/>
            <person name="Blackwell M."/>
            <person name="Grigoriev I.V."/>
            <person name="Jeffries T.W."/>
        </authorList>
    </citation>
    <scope>NUCLEOTIDE SEQUENCE [LARGE SCALE GENOMIC DNA]</scope>
    <source>
        <strain evidence="3">NRRL Y-1626</strain>
    </source>
</reference>
<comment type="caution">
    <text evidence="2">The sequence shown here is derived from an EMBL/GenBank/DDBJ whole genome shotgun (WGS) entry which is preliminary data.</text>
</comment>
<dbReference type="InterPro" id="IPR038499">
    <property type="entry name" value="BRO1_sf"/>
</dbReference>
<evidence type="ECO:0000259" key="1">
    <source>
        <dbReference type="PROSITE" id="PS51180"/>
    </source>
</evidence>
<dbReference type="Gene3D" id="1.20.140.50">
    <property type="entry name" value="alix/aip1 like domains"/>
    <property type="match status" value="2"/>
</dbReference>
<dbReference type="Gene3D" id="1.25.40.280">
    <property type="entry name" value="alix/aip1 like domains"/>
    <property type="match status" value="1"/>
</dbReference>
<dbReference type="PROSITE" id="PS51180">
    <property type="entry name" value="BRO1"/>
    <property type="match status" value="1"/>
</dbReference>
<protein>
    <recommendedName>
        <fullName evidence="1">BRO1 domain-containing protein</fullName>
    </recommendedName>
</protein>
<sequence length="719" mass="84866">MDNILDDENLIELKIPDVAYKILNLHLNNISDLKSVEPYEHLSWYKILKHYYKINYGDSLKLQKDDIKPLTDLYSKINSGNRSDYSSYDILKYIYIINNLQNRLSSDKSLGHKFAYDNLSLNMELLYWIFDMFKHVYNNLFVDSCDDKLKYSFLKESNSILSYLIDHYNVLFSAKLHHLPKLYHIVTLKYLKQLVNTMQQEIFIKITINNSKSKTLNYSLLSKMAYQVYLYYNDENNVNFFLQNRYNNFYASASDEKDKNSKDYVDFFLELSNTIVIKKSFWLIIAVYYHCLNLYTKNSKHGEPISILKVFLNNYSFNEHHEEVVKLKKQLINLLNVITKDNDFIYHEEVDTSTEDYQQVIESKITPLNSNKFVKLEENLKQFSEDPDLNSKIDKMFHHILNLKTLELESIFTAEKEDFLKVQTENILTENMELVTLIDYNQLESLCCENNPIIEDGDLDLASMHKAIETSKYKDIPVIRKQVDYLRQKAVEMTSKATTDNQIALQNSLNNAIENDNKLFENVKLHKNEIDLLKNYDNLIKVYESLKQKSGNQEINLIDYEDPTKDIISQLKEKLEIFKEIQYQRNLLLKKFKPNSATQEEELKEHNDVVKIILEIKDTELLKQKFNEYISEKYSFETSTLTALSTQQKQVSNDIESLIYQLQSAKTKNTNNDNSSNREFVDFKQKLSDALGSFQTFEQNCKECISYYNSLFDLIPKHF</sequence>
<accession>A0A1B7TES8</accession>